<dbReference type="InterPro" id="IPR051320">
    <property type="entry name" value="Viral_Replic_Matur_Polypro"/>
</dbReference>
<reference evidence="4 5" key="1">
    <citation type="journal article" date="2020" name="G3 (Bethesda)">
        <title>Draft Genome of the Common Snapping Turtle, Chelydra serpentina, a Model for Phenotypic Plasticity in Reptiles.</title>
        <authorList>
            <person name="Das D."/>
            <person name="Singh S.K."/>
            <person name="Bierstedt J."/>
            <person name="Erickson A."/>
            <person name="Galli G.L.J."/>
            <person name="Crossley D.A. 2nd"/>
            <person name="Rhen T."/>
        </authorList>
    </citation>
    <scope>NUCLEOTIDE SEQUENCE [LARGE SCALE GENOMIC DNA]</scope>
    <source>
        <strain evidence="4">KW</strain>
    </source>
</reference>
<protein>
    <recommendedName>
        <fullName evidence="2">ribonuclease H</fullName>
        <ecNumber evidence="2">3.1.26.4</ecNumber>
    </recommendedName>
</protein>
<comment type="caution">
    <text evidence="4">The sequence shown here is derived from an EMBL/GenBank/DDBJ whole genome shotgun (WGS) entry which is preliminary data.</text>
</comment>
<evidence type="ECO:0000259" key="3">
    <source>
        <dbReference type="PROSITE" id="PS50878"/>
    </source>
</evidence>
<dbReference type="PANTHER" id="PTHR33064:SF29">
    <property type="entry name" value="PEPTIDASE A2 DOMAIN-CONTAINING PROTEIN-RELATED"/>
    <property type="match status" value="1"/>
</dbReference>
<dbReference type="EC" id="3.1.26.4" evidence="2"/>
<dbReference type="EMBL" id="JAHGAV010000405">
    <property type="protein sequence ID" value="KAG6925552.1"/>
    <property type="molecule type" value="Genomic_DNA"/>
</dbReference>
<organism evidence="4 5">
    <name type="scientific">Chelydra serpentina</name>
    <name type="common">Snapping turtle</name>
    <name type="synonym">Testudo serpentina</name>
    <dbReference type="NCBI Taxonomy" id="8475"/>
    <lineage>
        <taxon>Eukaryota</taxon>
        <taxon>Metazoa</taxon>
        <taxon>Chordata</taxon>
        <taxon>Craniata</taxon>
        <taxon>Vertebrata</taxon>
        <taxon>Euteleostomi</taxon>
        <taxon>Archelosauria</taxon>
        <taxon>Testudinata</taxon>
        <taxon>Testudines</taxon>
        <taxon>Cryptodira</taxon>
        <taxon>Durocryptodira</taxon>
        <taxon>Americhelydia</taxon>
        <taxon>Chelydroidea</taxon>
        <taxon>Chelydridae</taxon>
        <taxon>Chelydra</taxon>
    </lineage>
</organism>
<accession>A0A8T1S903</accession>
<comment type="similarity">
    <text evidence="1">Belongs to the beta type-B retroviral polymerase family. HERV class-II K(HML-2) pol subfamily.</text>
</comment>
<sequence length="123" mass="13905">PVLPVRKPGKQSWRFVQDLWAINAAVLPTFPVVPNPATILSCIPPSATYFTVIDLCSAIFSIPIHPDSQYLFAFTFQGLQYTWTRLPQGYTESPTHFSQILRWDLADLTFPMGSTLVQYVDDL</sequence>
<keyword evidence="5" id="KW-1185">Reference proteome</keyword>
<evidence type="ECO:0000256" key="2">
    <source>
        <dbReference type="ARBA" id="ARBA00012180"/>
    </source>
</evidence>
<dbReference type="OrthoDB" id="9113925at2759"/>
<dbReference type="InterPro" id="IPR043502">
    <property type="entry name" value="DNA/RNA_pol_sf"/>
</dbReference>
<dbReference type="Gene3D" id="3.10.10.10">
    <property type="entry name" value="HIV Type 1 Reverse Transcriptase, subunit A, domain 1"/>
    <property type="match status" value="1"/>
</dbReference>
<name>A0A8T1S903_CHESE</name>
<feature type="domain" description="Reverse transcriptase" evidence="3">
    <location>
        <begin position="1"/>
        <end position="123"/>
    </location>
</feature>
<dbReference type="PROSITE" id="PS50878">
    <property type="entry name" value="RT_POL"/>
    <property type="match status" value="1"/>
</dbReference>
<evidence type="ECO:0000313" key="4">
    <source>
        <dbReference type="EMBL" id="KAG6925552.1"/>
    </source>
</evidence>
<gene>
    <name evidence="4" type="ORF">G0U57_014215</name>
</gene>
<evidence type="ECO:0000256" key="1">
    <source>
        <dbReference type="ARBA" id="ARBA00010879"/>
    </source>
</evidence>
<proteinExistence type="inferred from homology"/>
<dbReference type="InterPro" id="IPR043128">
    <property type="entry name" value="Rev_trsase/Diguanyl_cyclase"/>
</dbReference>
<dbReference type="Proteomes" id="UP000765507">
    <property type="component" value="Unassembled WGS sequence"/>
</dbReference>
<dbReference type="InterPro" id="IPR000477">
    <property type="entry name" value="RT_dom"/>
</dbReference>
<evidence type="ECO:0000313" key="5">
    <source>
        <dbReference type="Proteomes" id="UP000765507"/>
    </source>
</evidence>
<dbReference type="SUPFAM" id="SSF56672">
    <property type="entry name" value="DNA/RNA polymerases"/>
    <property type="match status" value="1"/>
</dbReference>
<feature type="non-terminal residue" evidence="4">
    <location>
        <position position="123"/>
    </location>
</feature>
<feature type="non-terminal residue" evidence="4">
    <location>
        <position position="1"/>
    </location>
</feature>
<dbReference type="Pfam" id="PF00078">
    <property type="entry name" value="RVT_1"/>
    <property type="match status" value="1"/>
</dbReference>
<dbReference type="PANTHER" id="PTHR33064">
    <property type="entry name" value="POL PROTEIN"/>
    <property type="match status" value="1"/>
</dbReference>
<dbReference type="AlphaFoldDB" id="A0A8T1S903"/>
<dbReference type="Gene3D" id="3.30.70.270">
    <property type="match status" value="1"/>
</dbReference>
<dbReference type="GO" id="GO:0004523">
    <property type="term" value="F:RNA-DNA hybrid ribonuclease activity"/>
    <property type="evidence" value="ECO:0007669"/>
    <property type="project" value="UniProtKB-EC"/>
</dbReference>